<dbReference type="Proteomes" id="UP001207468">
    <property type="component" value="Unassembled WGS sequence"/>
</dbReference>
<comment type="caution">
    <text evidence="1">The sequence shown here is derived from an EMBL/GenBank/DDBJ whole genome shotgun (WGS) entry which is preliminary data.</text>
</comment>
<dbReference type="EMBL" id="JAGFNK010000063">
    <property type="protein sequence ID" value="KAI9509496.1"/>
    <property type="molecule type" value="Genomic_DNA"/>
</dbReference>
<sequence length="370" mass="40267">MSADLNGYYAWTRTLEGLYYGPGSVLTALPKLLDTLGGSKAMIVTGKSLYTKTDVVKRVEGILRGQNRYADTFYGIGEHSPISGIRAGVEAFKKSGADISFRSAAAIIYFLQEELGGEFRRQIAIPTTISAAEYSIGAGYTDESGHKTALSSPYLAPSGVILDAELTLATPERLWLSTGIRALDHAVESLYRPYVIPPLKYLCYGSIVELFKYLPQSKADPDDVYARQKLQVAAWMSLWPARLEKYSPLGLSHALGHRLGATYGVPHGITSCLTLAPTIKLKAKVASTEDKQWLAGVLPQLKQPSTGSVDSDVVKLSELIDGLVRDLGLKTDLDQYKVPREDLPAVAERALGGRTEIHGDVVAFLEKLYP</sequence>
<accession>A0ACC0UDA9</accession>
<reference evidence="1" key="1">
    <citation type="submission" date="2021-03" db="EMBL/GenBank/DDBJ databases">
        <title>Evolutionary priming and transition to the ectomycorrhizal habit in an iconic lineage of mushroom-forming fungi: is preadaptation a requirement?</title>
        <authorList>
            <consortium name="DOE Joint Genome Institute"/>
            <person name="Looney B.P."/>
            <person name="Miyauchi S."/>
            <person name="Morin E."/>
            <person name="Drula E."/>
            <person name="Courty P.E."/>
            <person name="Chicoki N."/>
            <person name="Fauchery L."/>
            <person name="Kohler A."/>
            <person name="Kuo A."/>
            <person name="LaButti K."/>
            <person name="Pangilinan J."/>
            <person name="Lipzen A."/>
            <person name="Riley R."/>
            <person name="Andreopoulos W."/>
            <person name="He G."/>
            <person name="Johnson J."/>
            <person name="Barry K.W."/>
            <person name="Grigoriev I.V."/>
            <person name="Nagy L."/>
            <person name="Hibbett D."/>
            <person name="Henrissat B."/>
            <person name="Matheny P.B."/>
            <person name="Labbe J."/>
            <person name="Martin A.F."/>
        </authorList>
    </citation>
    <scope>NUCLEOTIDE SEQUENCE</scope>
    <source>
        <strain evidence="1">BPL698</strain>
    </source>
</reference>
<gene>
    <name evidence="1" type="ORF">F5148DRAFT_1148253</name>
</gene>
<proteinExistence type="predicted"/>
<organism evidence="1 2">
    <name type="scientific">Russula earlei</name>
    <dbReference type="NCBI Taxonomy" id="71964"/>
    <lineage>
        <taxon>Eukaryota</taxon>
        <taxon>Fungi</taxon>
        <taxon>Dikarya</taxon>
        <taxon>Basidiomycota</taxon>
        <taxon>Agaricomycotina</taxon>
        <taxon>Agaricomycetes</taxon>
        <taxon>Russulales</taxon>
        <taxon>Russulaceae</taxon>
        <taxon>Russula</taxon>
    </lineage>
</organism>
<protein>
    <submittedName>
        <fullName evidence="1">Alcohol dehydrogenase IV</fullName>
    </submittedName>
</protein>
<keyword evidence="2" id="KW-1185">Reference proteome</keyword>
<name>A0ACC0UDA9_9AGAM</name>
<evidence type="ECO:0000313" key="2">
    <source>
        <dbReference type="Proteomes" id="UP001207468"/>
    </source>
</evidence>
<evidence type="ECO:0000313" key="1">
    <source>
        <dbReference type="EMBL" id="KAI9509496.1"/>
    </source>
</evidence>